<dbReference type="RefSeq" id="WP_117626638.1">
    <property type="nucleotide sequence ID" value="NZ_CAUHGS010000001.1"/>
</dbReference>
<dbReference type="SUPFAM" id="SSF103088">
    <property type="entry name" value="OmpA-like"/>
    <property type="match status" value="1"/>
</dbReference>
<evidence type="ECO:0000256" key="2">
    <source>
        <dbReference type="ARBA" id="ARBA00008914"/>
    </source>
</evidence>
<evidence type="ECO:0000256" key="8">
    <source>
        <dbReference type="SAM" id="MobiDB-lite"/>
    </source>
</evidence>
<evidence type="ECO:0000256" key="5">
    <source>
        <dbReference type="ARBA" id="ARBA00022989"/>
    </source>
</evidence>
<evidence type="ECO:0000259" key="10">
    <source>
        <dbReference type="PROSITE" id="PS51123"/>
    </source>
</evidence>
<dbReference type="PROSITE" id="PS51123">
    <property type="entry name" value="OMPA_2"/>
    <property type="match status" value="1"/>
</dbReference>
<keyword evidence="6 7" id="KW-0472">Membrane</keyword>
<dbReference type="InterPro" id="IPR050330">
    <property type="entry name" value="Bact_OuterMem_StrucFunc"/>
</dbReference>
<dbReference type="CDD" id="cd07185">
    <property type="entry name" value="OmpA_C-like"/>
    <property type="match status" value="1"/>
</dbReference>
<evidence type="ECO:0000256" key="7">
    <source>
        <dbReference type="PROSITE-ProRule" id="PRU00473"/>
    </source>
</evidence>
<dbReference type="GO" id="GO:0005886">
    <property type="term" value="C:plasma membrane"/>
    <property type="evidence" value="ECO:0007669"/>
    <property type="project" value="UniProtKB-SubCell"/>
</dbReference>
<dbReference type="InterPro" id="IPR025713">
    <property type="entry name" value="MotB-like_N_dom"/>
</dbReference>
<dbReference type="EMBL" id="QRZM01000001">
    <property type="protein sequence ID" value="RGV79022.1"/>
    <property type="molecule type" value="Genomic_DNA"/>
</dbReference>
<dbReference type="InterPro" id="IPR006665">
    <property type="entry name" value="OmpA-like"/>
</dbReference>
<evidence type="ECO:0000256" key="4">
    <source>
        <dbReference type="ARBA" id="ARBA00022692"/>
    </source>
</evidence>
<proteinExistence type="inferred from homology"/>
<keyword evidence="11" id="KW-0966">Cell projection</keyword>
<dbReference type="PANTHER" id="PTHR30329:SF21">
    <property type="entry name" value="LIPOPROTEIN YIAD-RELATED"/>
    <property type="match status" value="1"/>
</dbReference>
<keyword evidence="11" id="KW-0282">Flagellum</keyword>
<reference evidence="11 12" key="1">
    <citation type="submission" date="2018-08" db="EMBL/GenBank/DDBJ databases">
        <title>A genome reference for cultivated species of the human gut microbiota.</title>
        <authorList>
            <person name="Zou Y."/>
            <person name="Xue W."/>
            <person name="Luo G."/>
        </authorList>
    </citation>
    <scope>NUCLEOTIDE SEQUENCE [LARGE SCALE GENOMIC DNA]</scope>
    <source>
        <strain evidence="11 12">AF14-18</strain>
    </source>
</reference>
<keyword evidence="3" id="KW-1003">Cell membrane</keyword>
<dbReference type="Pfam" id="PF13677">
    <property type="entry name" value="MotB_plug"/>
    <property type="match status" value="1"/>
</dbReference>
<comment type="subcellular location">
    <subcellularLocation>
        <location evidence="1">Cell membrane</location>
        <topology evidence="1">Single-pass membrane protein</topology>
    </subcellularLocation>
</comment>
<dbReference type="AlphaFoldDB" id="A0A412ZFR8"/>
<keyword evidence="5 9" id="KW-1133">Transmembrane helix</keyword>
<evidence type="ECO:0000256" key="9">
    <source>
        <dbReference type="SAM" id="Phobius"/>
    </source>
</evidence>
<sequence>MRNKRKRPTDGGGNWMDTYGDMVTLLLTFFIMLFAMSNLNEQKWEVFVRSIYPRSTQEVQEQVSINSPVGNAESEMEGTLDVPETETPVDIDKLYLTLAERMNEIGIDGVTVSRGEDYTFIVFEDKTFFDGDSSILTDQGKTTLDVFCDVIGPAQDGVSQINIMAHTAQGDPDRPNNPRTDRMLSAMRAAEVCIFIQEKGVIKPEKLVNISYGQFRPVADNSTREGRTKNRRVEILMIDEGADLHSMNRYYDEYNSGVNADRTVVTGQGQDADGSGHGFAPAAPSADGVSTTMSPAADIPESASAEPGFPSGDTAKETGGTAAE</sequence>
<comment type="similarity">
    <text evidence="2">Belongs to the MotB family.</text>
</comment>
<feature type="domain" description="OmpA-like" evidence="10">
    <location>
        <begin position="116"/>
        <end position="241"/>
    </location>
</feature>
<dbReference type="Gene3D" id="3.30.1330.60">
    <property type="entry name" value="OmpA-like domain"/>
    <property type="match status" value="1"/>
</dbReference>
<dbReference type="Pfam" id="PF00691">
    <property type="entry name" value="OmpA"/>
    <property type="match status" value="1"/>
</dbReference>
<feature type="region of interest" description="Disordered" evidence="8">
    <location>
        <begin position="266"/>
        <end position="324"/>
    </location>
</feature>
<dbReference type="InterPro" id="IPR036737">
    <property type="entry name" value="OmpA-like_sf"/>
</dbReference>
<evidence type="ECO:0000313" key="11">
    <source>
        <dbReference type="EMBL" id="RGV79022.1"/>
    </source>
</evidence>
<name>A0A412ZFR8_9FIRM</name>
<organism evidence="11 12">
    <name type="scientific">Enterocloster bolteae</name>
    <dbReference type="NCBI Taxonomy" id="208479"/>
    <lineage>
        <taxon>Bacteria</taxon>
        <taxon>Bacillati</taxon>
        <taxon>Bacillota</taxon>
        <taxon>Clostridia</taxon>
        <taxon>Lachnospirales</taxon>
        <taxon>Lachnospiraceae</taxon>
        <taxon>Enterocloster</taxon>
    </lineage>
</organism>
<comment type="caution">
    <text evidence="11">The sequence shown here is derived from an EMBL/GenBank/DDBJ whole genome shotgun (WGS) entry which is preliminary data.</text>
</comment>
<evidence type="ECO:0000313" key="12">
    <source>
        <dbReference type="Proteomes" id="UP000284543"/>
    </source>
</evidence>
<evidence type="ECO:0000256" key="3">
    <source>
        <dbReference type="ARBA" id="ARBA00022475"/>
    </source>
</evidence>
<protein>
    <submittedName>
        <fullName evidence="11">Flagellar motor protein</fullName>
    </submittedName>
</protein>
<dbReference type="Proteomes" id="UP000284543">
    <property type="component" value="Unassembled WGS sequence"/>
</dbReference>
<feature type="transmembrane region" description="Helical" evidence="9">
    <location>
        <begin position="21"/>
        <end position="39"/>
    </location>
</feature>
<evidence type="ECO:0000256" key="1">
    <source>
        <dbReference type="ARBA" id="ARBA00004162"/>
    </source>
</evidence>
<accession>A0A412ZFR8</accession>
<gene>
    <name evidence="11" type="ORF">DWW02_04690</name>
</gene>
<keyword evidence="11" id="KW-0969">Cilium</keyword>
<keyword evidence="4 9" id="KW-0812">Transmembrane</keyword>
<dbReference type="PANTHER" id="PTHR30329">
    <property type="entry name" value="STATOR ELEMENT OF FLAGELLAR MOTOR COMPLEX"/>
    <property type="match status" value="1"/>
</dbReference>
<evidence type="ECO:0000256" key="6">
    <source>
        <dbReference type="ARBA" id="ARBA00023136"/>
    </source>
</evidence>